<dbReference type="Gene3D" id="1.25.40.10">
    <property type="entry name" value="Tetratricopeptide repeat domain"/>
    <property type="match status" value="1"/>
</dbReference>
<dbReference type="RefSeq" id="WP_378128885.1">
    <property type="nucleotide sequence ID" value="NZ_JBHSMI010000002.1"/>
</dbReference>
<dbReference type="SMART" id="SM00862">
    <property type="entry name" value="Trans_reg_C"/>
    <property type="match status" value="1"/>
</dbReference>
<proteinExistence type="inferred from homology"/>
<evidence type="ECO:0000256" key="2">
    <source>
        <dbReference type="ARBA" id="ARBA00023012"/>
    </source>
</evidence>
<name>A0ABW0HK50_9BACL</name>
<dbReference type="Pfam" id="PF00072">
    <property type="entry name" value="Response_reg"/>
    <property type="match status" value="1"/>
</dbReference>
<dbReference type="PANTHER" id="PTHR35807">
    <property type="entry name" value="TRANSCRIPTIONAL REGULATOR REDD-RELATED"/>
    <property type="match status" value="1"/>
</dbReference>
<dbReference type="EMBL" id="JBHSMI010000002">
    <property type="protein sequence ID" value="MFC5401384.1"/>
    <property type="molecule type" value="Genomic_DNA"/>
</dbReference>
<feature type="domain" description="Response regulatory" evidence="8">
    <location>
        <begin position="2"/>
        <end position="117"/>
    </location>
</feature>
<dbReference type="Pfam" id="PF03704">
    <property type="entry name" value="BTAD"/>
    <property type="match status" value="1"/>
</dbReference>
<evidence type="ECO:0000256" key="3">
    <source>
        <dbReference type="ARBA" id="ARBA00023015"/>
    </source>
</evidence>
<comment type="caution">
    <text evidence="10">The sequence shown here is derived from an EMBL/GenBank/DDBJ whole genome shotgun (WGS) entry which is preliminary data.</text>
</comment>
<dbReference type="InterPro" id="IPR051677">
    <property type="entry name" value="AfsR-DnrI-RedD_regulator"/>
</dbReference>
<accession>A0ABW0HK50</accession>
<gene>
    <name evidence="10" type="ORF">ACFPOF_01440</name>
</gene>
<dbReference type="SUPFAM" id="SSF52172">
    <property type="entry name" value="CheY-like"/>
    <property type="match status" value="1"/>
</dbReference>
<keyword evidence="4 7" id="KW-0238">DNA-binding</keyword>
<comment type="similarity">
    <text evidence="1">Belongs to the AfsR/DnrI/RedD regulatory family.</text>
</comment>
<dbReference type="PANTHER" id="PTHR35807:SF2">
    <property type="entry name" value="TRANSCRIPTIONAL ACTIVATOR DOMAIN"/>
    <property type="match status" value="1"/>
</dbReference>
<evidence type="ECO:0000259" key="9">
    <source>
        <dbReference type="PROSITE" id="PS51755"/>
    </source>
</evidence>
<dbReference type="InterPro" id="IPR005158">
    <property type="entry name" value="BTAD"/>
</dbReference>
<dbReference type="InterPro" id="IPR036388">
    <property type="entry name" value="WH-like_DNA-bd_sf"/>
</dbReference>
<dbReference type="Pfam" id="PF00486">
    <property type="entry name" value="Trans_reg_C"/>
    <property type="match status" value="1"/>
</dbReference>
<feature type="DNA-binding region" description="OmpR/PhoB-type" evidence="7">
    <location>
        <begin position="134"/>
        <end position="235"/>
    </location>
</feature>
<dbReference type="SUPFAM" id="SSF48452">
    <property type="entry name" value="TPR-like"/>
    <property type="match status" value="1"/>
</dbReference>
<evidence type="ECO:0000313" key="10">
    <source>
        <dbReference type="EMBL" id="MFC5401384.1"/>
    </source>
</evidence>
<reference evidence="11" key="1">
    <citation type="journal article" date="2019" name="Int. J. Syst. Evol. Microbiol.">
        <title>The Global Catalogue of Microorganisms (GCM) 10K type strain sequencing project: providing services to taxonomists for standard genome sequencing and annotation.</title>
        <authorList>
            <consortium name="The Broad Institute Genomics Platform"/>
            <consortium name="The Broad Institute Genome Sequencing Center for Infectious Disease"/>
            <person name="Wu L."/>
            <person name="Ma J."/>
        </authorList>
    </citation>
    <scope>NUCLEOTIDE SEQUENCE [LARGE SCALE GENOMIC DNA]</scope>
    <source>
        <strain evidence="11">CGMCC 1.18575</strain>
    </source>
</reference>
<feature type="domain" description="OmpR/PhoB-type" evidence="9">
    <location>
        <begin position="134"/>
        <end position="235"/>
    </location>
</feature>
<dbReference type="PROSITE" id="PS51755">
    <property type="entry name" value="OMPR_PHOB"/>
    <property type="match status" value="1"/>
</dbReference>
<dbReference type="PROSITE" id="PS50110">
    <property type="entry name" value="RESPONSE_REGULATORY"/>
    <property type="match status" value="1"/>
</dbReference>
<feature type="modified residue" description="4-aspartylphosphate" evidence="6">
    <location>
        <position position="54"/>
    </location>
</feature>
<keyword evidence="11" id="KW-1185">Reference proteome</keyword>
<dbReference type="Proteomes" id="UP001596113">
    <property type="component" value="Unassembled WGS sequence"/>
</dbReference>
<sequence>MKTILVDDDPVMHLIMRKMLAKFPALQVAGTFSDAASADAFLSEREDIELAFVDISMPGKDGMSFASGLERAGSKMQVVFVTSHKHFALEAFELSALDYLVKPVTQERLERTVHRALAGRSAVRSSGSGEATDTAVLRPEDTVRITTLGDFSIRTEAGRVKWISGKSAELFAYLLMHRGDRISRARLVAAIFGGMTQSNAEKYLNTAIYQLRKSLEPLGLREAVRSENDGYALELPHAVVDYQVFEEQAGELDAAERLQPSEADKFLKTERLYTGDLFGNKAYVWAIHETERLSKCYAEFVKSLAQSLLELRMLDAGSKLLFKLHERDPLDESVVSLLMEYRWRMGDKKGLTAQYTDYVRLLNKELGIRPSRELLMQYDTLVSRPQGDE</sequence>
<dbReference type="InterPro" id="IPR011990">
    <property type="entry name" value="TPR-like_helical_dom_sf"/>
</dbReference>
<keyword evidence="6" id="KW-0597">Phosphoprotein</keyword>
<dbReference type="Gene3D" id="1.10.10.10">
    <property type="entry name" value="Winged helix-like DNA-binding domain superfamily/Winged helix DNA-binding domain"/>
    <property type="match status" value="1"/>
</dbReference>
<dbReference type="InterPro" id="IPR016032">
    <property type="entry name" value="Sig_transdc_resp-reg_C-effctor"/>
</dbReference>
<dbReference type="SMART" id="SM00448">
    <property type="entry name" value="REC"/>
    <property type="match status" value="1"/>
</dbReference>
<evidence type="ECO:0000313" key="11">
    <source>
        <dbReference type="Proteomes" id="UP001596113"/>
    </source>
</evidence>
<evidence type="ECO:0000256" key="7">
    <source>
        <dbReference type="PROSITE-ProRule" id="PRU01091"/>
    </source>
</evidence>
<evidence type="ECO:0000256" key="6">
    <source>
        <dbReference type="PROSITE-ProRule" id="PRU00169"/>
    </source>
</evidence>
<evidence type="ECO:0000256" key="5">
    <source>
        <dbReference type="ARBA" id="ARBA00023163"/>
    </source>
</evidence>
<evidence type="ECO:0000256" key="4">
    <source>
        <dbReference type="ARBA" id="ARBA00023125"/>
    </source>
</evidence>
<protein>
    <submittedName>
        <fullName evidence="10">Response regulator</fullName>
    </submittedName>
</protein>
<evidence type="ECO:0000259" key="8">
    <source>
        <dbReference type="PROSITE" id="PS50110"/>
    </source>
</evidence>
<dbReference type="InterPro" id="IPR001789">
    <property type="entry name" value="Sig_transdc_resp-reg_receiver"/>
</dbReference>
<dbReference type="InterPro" id="IPR001867">
    <property type="entry name" value="OmpR/PhoB-type_DNA-bd"/>
</dbReference>
<evidence type="ECO:0000256" key="1">
    <source>
        <dbReference type="ARBA" id="ARBA00005820"/>
    </source>
</evidence>
<keyword evidence="2" id="KW-0902">Two-component regulatory system</keyword>
<keyword evidence="5" id="KW-0804">Transcription</keyword>
<keyword evidence="3" id="KW-0805">Transcription regulation</keyword>
<dbReference type="SMART" id="SM01043">
    <property type="entry name" value="BTAD"/>
    <property type="match status" value="1"/>
</dbReference>
<organism evidence="10 11">
    <name type="scientific">Cohnella soli</name>
    <dbReference type="NCBI Taxonomy" id="425005"/>
    <lineage>
        <taxon>Bacteria</taxon>
        <taxon>Bacillati</taxon>
        <taxon>Bacillota</taxon>
        <taxon>Bacilli</taxon>
        <taxon>Bacillales</taxon>
        <taxon>Paenibacillaceae</taxon>
        <taxon>Cohnella</taxon>
    </lineage>
</organism>
<dbReference type="SUPFAM" id="SSF46894">
    <property type="entry name" value="C-terminal effector domain of the bipartite response regulators"/>
    <property type="match status" value="1"/>
</dbReference>
<dbReference type="Gene3D" id="3.40.50.2300">
    <property type="match status" value="1"/>
</dbReference>
<dbReference type="InterPro" id="IPR011006">
    <property type="entry name" value="CheY-like_superfamily"/>
</dbReference>